<feature type="domain" description="Ig-like" evidence="13">
    <location>
        <begin position="3960"/>
        <end position="4050"/>
    </location>
</feature>
<dbReference type="InterPro" id="IPR007110">
    <property type="entry name" value="Ig-like_dom"/>
</dbReference>
<dbReference type="InterPro" id="IPR003961">
    <property type="entry name" value="FN3_dom"/>
</dbReference>
<dbReference type="CDD" id="cd00096">
    <property type="entry name" value="Ig"/>
    <property type="match status" value="2"/>
</dbReference>
<feature type="compositionally biased region" description="Basic and acidic residues" evidence="11">
    <location>
        <begin position="961"/>
        <end position="972"/>
    </location>
</feature>
<evidence type="ECO:0000256" key="10">
    <source>
        <dbReference type="ARBA" id="ARBA00023319"/>
    </source>
</evidence>
<feature type="domain" description="Ig-like" evidence="13">
    <location>
        <begin position="2612"/>
        <end position="2704"/>
    </location>
</feature>
<evidence type="ECO:0000256" key="6">
    <source>
        <dbReference type="ARBA" id="ARBA00022737"/>
    </source>
</evidence>
<dbReference type="InterPro" id="IPR003599">
    <property type="entry name" value="Ig_sub"/>
</dbReference>
<feature type="compositionally biased region" description="Basic and acidic residues" evidence="11">
    <location>
        <begin position="393"/>
        <end position="403"/>
    </location>
</feature>
<dbReference type="SMART" id="SM00409">
    <property type="entry name" value="IG"/>
    <property type="match status" value="21"/>
</dbReference>
<dbReference type="Proteomes" id="UP000186922">
    <property type="component" value="Unassembled WGS sequence"/>
</dbReference>
<feature type="domain" description="Ig-like" evidence="13">
    <location>
        <begin position="1572"/>
        <end position="1661"/>
    </location>
</feature>
<accession>A0A1D1V323</accession>
<dbReference type="GO" id="GO:0004672">
    <property type="term" value="F:protein kinase activity"/>
    <property type="evidence" value="ECO:0007669"/>
    <property type="project" value="InterPro"/>
</dbReference>
<dbReference type="InterPro" id="IPR000719">
    <property type="entry name" value="Prot_kinase_dom"/>
</dbReference>
<feature type="region of interest" description="Disordered" evidence="11">
    <location>
        <begin position="4233"/>
        <end position="4309"/>
    </location>
</feature>
<feature type="region of interest" description="Disordered" evidence="11">
    <location>
        <begin position="434"/>
        <end position="721"/>
    </location>
</feature>
<feature type="region of interest" description="Disordered" evidence="11">
    <location>
        <begin position="2553"/>
        <end position="2574"/>
    </location>
</feature>
<dbReference type="FunFam" id="2.60.40.10:FF:000034">
    <property type="entry name" value="Titin isoform A"/>
    <property type="match status" value="1"/>
</dbReference>
<feature type="domain" description="Ig-like" evidence="13">
    <location>
        <begin position="5685"/>
        <end position="5770"/>
    </location>
</feature>
<dbReference type="InterPro" id="IPR036116">
    <property type="entry name" value="FN3_sf"/>
</dbReference>
<dbReference type="Pfam" id="PF00041">
    <property type="entry name" value="fn3"/>
    <property type="match status" value="19"/>
</dbReference>
<feature type="compositionally biased region" description="Basic and acidic residues" evidence="11">
    <location>
        <begin position="820"/>
        <end position="849"/>
    </location>
</feature>
<feature type="domain" description="Ig-like" evidence="13">
    <location>
        <begin position="4634"/>
        <end position="4725"/>
    </location>
</feature>
<feature type="domain" description="Ig-like" evidence="13">
    <location>
        <begin position="4529"/>
        <end position="4617"/>
    </location>
</feature>
<evidence type="ECO:0000259" key="12">
    <source>
        <dbReference type="PROSITE" id="PS50011"/>
    </source>
</evidence>
<feature type="domain" description="Fibronectin type-III" evidence="14">
    <location>
        <begin position="1866"/>
        <end position="1961"/>
    </location>
</feature>
<feature type="domain" description="Ig-like" evidence="13">
    <location>
        <begin position="4323"/>
        <end position="4515"/>
    </location>
</feature>
<comment type="subcellular location">
    <subcellularLocation>
        <location evidence="2">Cytoplasm</location>
        <location evidence="2">Myofibril</location>
        <location evidence="2">Sarcomere</location>
        <location evidence="2">A band</location>
    </subcellularLocation>
    <subcellularLocation>
        <location evidence="3">Cytoplasm</location>
        <location evidence="3">Myofibril</location>
        <location evidence="3">Sarcomere</location>
        <location evidence="3">I band</location>
    </subcellularLocation>
    <subcellularLocation>
        <location evidence="1">Nucleus</location>
    </subcellularLocation>
</comment>
<feature type="domain" description="Ig-like" evidence="13">
    <location>
        <begin position="2379"/>
        <end position="2467"/>
    </location>
</feature>
<feature type="region of interest" description="Disordered" evidence="11">
    <location>
        <begin position="3711"/>
        <end position="3736"/>
    </location>
</feature>
<sequence>MKPARPRQESLPIHEASLQLPQKVMEIVQPAPEEVSVLQVDQVETEHDLDSIAEIEDNVWETVSAVEDLRRDSQEAVEDVEENKSKRRVRIEDTPVIIEDYQLLTEMTESKFEQEDVSLTEELGDLEEDDVEVQRPSEEVPLETFLDTLTEAQLADYIELTAPETVIEEEKPQIITEEMVEKPAELVPEERKSPVEIKTAEVQPEITVEETEVSVPFRVKPQEKPEDVESSAALKTAAADKPVTETTDVTLALAPKDKPEIPGEEEQTETLSMKRTRPAPVKTTDGQEVEETTTQFVAETAKPVEKAPEDEGTSVSFPVRRPKAVVEEVESTAELSPAPKPKVPTVEKEEEAEATVETTRRDDTAERVEEEEATESLSVKRTRPQRETTVTTTEEKVEEVPAVEETVKDEAVLENIQVKEDKRTEVVTLKEEQLQDEEVSVKFPLSKKPTRAPEEVESAAVMKPKKPVKTEEESADITLEKTSEEKVETETAEASESLSIARTRPTKPVAEERGPIEEVVGTEDTAAEKKNEVTSSKTEVETIEESTPLKATTRSESVEETSTVSFPLGKKPKDKAEDVKSFGEVKMTPKTPKVERVPEEETAGATLTTNLPEKKEETDEEASENLSIKKPRRRPAETKPAEVVEDIPTAATVTDITPAVEEEVPPTKITEATPLGQTAEMRKTTVRQEERVEEGTEEQATTVRETVEMKPAEVDVGLPALTKPVEEKPAEDAIAQLEHPVRKSTVKETTETVVGLPAITKPVEEAPIEETIAEITRPKTKPVEEAKPQEASVTLPTTKKSKEEEKPEEETVATLSSPKKQQEEKPVEEAMAEIRRPTGRKPVEEKTEETSVNLPSPVKPKEEEKPTEEAIGEIKRPKAKPADQRPTEDASVSLPLTRKPKKPEESENVESSAQLQRAPVKKAEEAAAEAALILPREEERTETDEEASESLSLSASRPKRRSLDEEMKEVEGEKTIRMPAAVPQVEEITLVEETVFAKGISETTVAEEEQTVELLVITKEETTTEWTIAETNTAITNSEKYTIVDDGLVHKLVIHNVEKADAGKYICKVGTEETTGTLMVRDRPVRFTELLEDTTAQLGEDVVLMAEVSKDNATVIWKKLRRPIQESPRIVMTAEGKKRTLTIKKATFEDSGTYTCQVEDETTSSRVLVQAVPVFSTEGVPTEVTLDIGQLYRYKIPFVGAPEPTVTLLHNRQEVPQSDVIAYRVEEDHVAVVLKNVKEANAGDYTVKLDNELGQDTFKFSVTIRGKPSAPREVKVTEVTGETITVEWSVPESTGGSPITGYVVERLDTERRNWKRTATTSDTKATIVNLITGQAYRFRVSAENAVGFSEPTETTEPVVAKEPFEVSSAPSQPTISEVSGPSVTIKWAAPTENGNTPILGYHVETRQLPSKKWVKVTKTLVTAETYTVTELLENNEYEFRVIAVNKVGPSPPSVGTLPIKIKPLYEKPSPPTNVSAEVTSATSVTVTWNPPTSDGGTPVTHYVVEYKALDDRTWKATSDIPAPTTSFSVEKLKTEVEYTFRVKAVNKVGPSDTAQAEGTFRPTPAKPQGTAPKVTPVEETSLTIKALEGQPISAVFDVTGQPTPTVTWTKNGKVIKSSEDRRLTVEDGKATMTIEHAELLHSATYTVESTNPLGSDKATFAVIVQAPPTVTADQVEHKVVFEETCTMKVKFNGVPPPTISWTKDDKPVVVDRRTQIDTNGASSKLTIKKVQPDDQGTYEVTVSSETGQATVSMSLAVSSAPSAPSGPLTVSDITDTTCKITWGPPESDGGQPLTEYVIEKRDVRKTTWVRVKTVKTDVTSTTVEGLLEGVDYLIRVSAVNKIGTSTPLETDKPVTPKSQFTVPSAPVGPLTSSDITTESVTLSWQPPASTGGQPLLSYTIERKEHLKRAWTKTAVTEGNMTSFTVKKLTEDTEYEFRVLAVNSKGPSEPLTTEKTVKTRRALQAPGAPAPPVRATATSETLVFEWSPPTENGGAPLTEYEIVITDVTTGSSKTRTTKPYETSYEVTDVKVEHTYVAEVRAANKVGKGPSTKSDEVTVLGKVQPPSSPSGPLTVDQVGDSAATLAWQPPESDGGAPVTNYLIEGQDNVSKKWYLMKDRAAAELTLRTDKLEEDREYQFRVSAKNVAGISRPLETNQPFRLRKPTQPEGQETNLTDVLHVIDATRTSVDLEWDKYEATPDQEEPITYRIYKRNSGRTTWIKVTETIERRVKVKDLDKNTAYDFSVSAVAKDEKEKPLFAVSDVHTKDTEAPSAPENTILTTDAEGHPVLEWKAPADDGGADVIGYHIHLRHSGSTTWKKISTQVIRKCRYVVDNLKAGDEADAQVTAVNEKGEGQPSRPPVHIVMPEAQKPKELPPGMEAPTITIRRPLIEVPLSDSFTVEAALTGLPYPTTQWKFNDTAITETRRIKIEERKTIKTVKLTNSKSETTDSGTYTITVSNPAGDATATVTVKVLTKPGLPASLGLDQVTSDSVKLIWTAPEDDGGKPVKSYIVEKRLANKTLWTKVETTTNTEVTVTKLTKGTAYHLRVRAVTDQGEGPNAEVGPITPGETVPEEKPLTVEEEKLPEEKTGKVAPGETVEPKTVKKSLGETAQKPTLSFQDEQVEAKEGQPIKLAVKYTGTPTPQISFYHEDEAKPLTPSRKVQIEDRPKESTVTLTIPKAEVTDAGTYTVKAHNAEGDELATASVVVLSKPSVPERLAVSDVTDTSVTLTWDAPKTLGDDQTKVKYTVERRAANRTVWQKVTTTKDTKLTVEDLNKDTKYHFRVTAENPQGQSQPVEVGPIATEAVKPTVKAPKEKSPVSNVPESLPIEEKDLPDIIELIQTPKPERRDETLVAPTVKFQAAEVTVAEGEPIKLKVTYSGTPAPKVHFYHDDETTPLTASRRLKIDESPKDTSVTLTIPKAEAPDAGTYTVKAMNEQGEEVATASITVLSKPSMPQDVAVTDMTNTSVTLTWKAPAIPGDDQKNVKYVVERRAATRTIWQKVTTTKETTVTVEELSKGTNYYFRVRAENPQGQSEPAQIGPIEIQAQPQEEKPLEQKVLTAEVKEEPKVKPAKTEQVMTEEPGKKEKSVEAQTAAKATEEKVKPVEAEVAPTVTLSKSDITASLKETVKITATYTGKPRPTITWLKDGSRLAPSRNISVEDRVRANVSVLTLTNLTAEDAGVYTVSADDVTAECMVKVLRPPGKPTNYSVSDVTQDSATLSWDAPTDDGGEPVKQYIIRKKVTGKTTWTKVTTSRERKVVVKDLTKGTSYDFSISAENPQGEGTPLEITGITTKPEEPLVKPTKPQVTPSLTISRADQTVKLGKPVDIDVTFTGEPRPKVTVYFNDVEVTTSRRVKLEEARKEPRATFTITQTELTDSGKYTIKATNDAGVTTAEFTLRVVTTASQPRELTVTEITTTSATISWKEPESDGGSPVTSYVVLKQTSGGPWQKVTTVKATERGCAIRDLLQKTKYYFRVVPVTDQGEGQPAEVGPVTATEITKEAPAPIQPALKPVEPTKAIPETVPTITLSKPAEAITVGSPFDVDFTISGHPKAEVTCYHSDAVLKESRRVTLKERHTGKFTLSITKAEMSDSGTYRIVVKNRNGEAEVEFTLKVLSKPTAPESLTATEITSQSVTLTWTTPTEDGGKPLTHYTVYKRVTTRTVWQKVTRVTSTTTSVTVEELQASTAYDFYVTAQNEIGESEGAELSRIRTEEAKKPEKVAPRGSVDKGDRRKPSLVPAEEKETLVTPTIHLSKSNVTTTINQLVQISVTFSGEPRPKLTVYHNDVLIDTVASRHYQLDERRHDMMATFSITRTELSDTGTYKIKATSPAGETSAEFTLKVLTKAGPPTQASATDVTTASATISWQPPTQDGGSPIKQYIIEKKVSTRSTWIRVTTTKTTEVTITELNEDTSYDFRIRAETDYGEGENAELVNVKTKTVEIKKEVKVVETKREQGPAATTPTVTISKSSISVGTNQMMQVDVSFTGQPRPQLTWRHNGAVLEMTRRVTIEERRTQMVATFTIKKTEQTDAGTYTVTAKNDHGEALANLTLVVLDKAGPPRNLTVREVTPKTAGLTWEAPLTDGGAPVKHYLVEKRSAGRTTWTKVTTTQEMKAVVTELVQGNKFEFRVRAVTDQGEGAEAQVGPITADYTFDVPSAPAAPSVSNVTSKTVTLTWLPPFKDGGSPVTGYHLEQRVGKSSYWRKITKQAITSTTFEVTDVIEKESYEFRVIAENLKGPSQPSEPSEKVTIPTAVVESKPPRPDTTGRPSRVSATPVRDRLGRAPSEMSGRGSRDRSAREDTIGSEDLEMSDEEAEMPEYEENMNKPAFLRPLSDTRCTEGEMVALRCEVLGTPTPTALWYKDGQVIRENMGYQHIVQDSVHKLLIKEAFVEDGGVYKIVAQNAAGKADSSCTLTVKHRQQLEERGVNKPPKFTQPLVDKIVQERDQMYLEVKVESLSFVSFRWKKDGREITTDETFTIKSITKTSYLIINKCSTTDSGRYSCVAQNVSGTAETSAQITVQAGKKKVERQAAPTFIRGLDDMTVRHGDSATLDCDFRAEPAAEVTWYFNGRKISRSSKYRIFSDSNHSRLTIVDTTLQDSGEFTVDIRNVAGVKKSSCNLTVKQAPSDIVPLREGEAPRVVDRLTDVEIMEGYDVGLTCKIVGTPTPRIQWLFDKKVIASFTDRIKMTQTEHGKTYMLSIKNVTPADLGIYTCKATNEFGEVTTSAFLNVLSGERHVEQREATLNAPHITRGLRDTEVIRGEDVKLDCRVMCDSEYFVNWYKDGIELGYEDHRISRYQLPNGRVVLEIKEASLHDTGYYSVTVRNAAGKATSSAQMTVDAPRYSLEPRRSVEDVRLEERAKRRLNRVHANPPAPIAEAPTVLSYEPGVFNIHWQPVLSEFEPEIPTYYVVEMRDKSQSDWTRIQQGITTPRVMLNIARPGEDFIFRVRAENIHGTSEPSPIALTTRDMDMERAILKDRMSTSTARRPPVQAIHPIYIPYHEHLRTDWSTQYEHEEYSEVPKVHLKNNDINYVPEHHPVMLECWVSGYPPPMVKWLFKGKEITTGGRYSIRSTPSGHVQLHIDNMMLADSGEYLVLAQNKSGHQALAIRVEVADPPVFIEPMVDTVAQTRKTIRLDCRVDGTPFPEIRWLKDWAVVVDSARIKIQHGVGGYTSLIINDVLARDAGLYTCEAKNAAGTALCTITMTVVQSKDTYTDTDVYVRRVRPKRKRLTDFYDLQEEIMRGTQGVIKRVTEKASGRTYAAKISFAEQKYYPYLENELHILNELNHKNIIGLHDAFEGGKSMTVIMEYARGGNILNRLTTRQSYTERQVANIIRQVLQALAHMHEKNIAHLDIKPEDILLASADDDRVKLVDFGLAKKLSPTERYISEFGTPEFVSPEIVNKYAVTTASDLWSVGTLTYLLLSGRNPFLGETDRDTLLNIQSAVWNFDHYFANISQEGKDFISKLLKMNPTDRLTATQALDHPWLVDRASQDEVVIDADKLQQYQRHRRDKLVSSAVHKYARFKPLHAAIHHPQGILYPPEILAYDEYEARLRSPSPEAVTWTGARDLSSRGATPFGDDRTVSSGGSEPSASESKYQMGPDSELLQLRDPDLPIRIRQYRRLARNPHGYGSVKLEMEQRAWGLKPAVKERRRMHDVMDEEGVTQDYAAERFVARKKQKRVMEEEVEYYPPVFREKLRDMAFAEHKPLSLRVVVNGNPTPKVTWYRNEAPLERNPRTSTHYSDNGTCVLNISPAVSSDAGEYKIVARNRLGEVISRCRVLAGSPPDPPSWPTVEQIGSDHAHIQWHYPVFDGNSEVLAYRVEYRSRNDNSWNLYSDELIDERVVVRHLLPGTFYRFRVFGRNIFGWSEGSYSSEEVRTLHPHDHDLPMASVVADPSAITKRSALLQQTSSTTTSNKLADRIPGSFEKVSVSLTDGDPGAFYDFQKEIARGQFSVVYSGLDRKTFGIVAAKFIDSSSPDALNEYETLRSLKHERISELYRAFRFKNEYMVLVMEKLDNMDILTYLCQREQYSEEDVSIMMRQTLDALQYLHLLGIAHLNLQPDNIIMETPFKTSVKLVDFGSARRLPKEGMIIRNLTTPLDYRAPEIITNRLTDVQADIWGMGVLVFILLSGCSPFHGEDDEETTDNVRFVRYRIGELYHGLTTEASRFIMQTLKAIPSNRLSVEECLEHRWIIPSELGVLKREKTVFNSLRLSNFRRAYYMRKEKITGFIDTLVKLPIPVAEPEEP</sequence>
<dbReference type="InterPro" id="IPR036179">
    <property type="entry name" value="Ig-like_dom_sf"/>
</dbReference>
<dbReference type="Gene3D" id="2.60.40.10">
    <property type="entry name" value="Immunoglobulins"/>
    <property type="match status" value="41"/>
</dbReference>
<dbReference type="PRINTS" id="PR00014">
    <property type="entry name" value="FNTYPEIII"/>
</dbReference>
<dbReference type="PROSITE" id="PS50835">
    <property type="entry name" value="IG_LIKE"/>
    <property type="match status" value="16"/>
</dbReference>
<feature type="domain" description="Ig-like" evidence="13">
    <location>
        <begin position="983"/>
        <end position="1077"/>
    </location>
</feature>
<keyword evidence="16" id="KW-1185">Reference proteome</keyword>
<feature type="domain" description="Protein kinase" evidence="12">
    <location>
        <begin position="5936"/>
        <end position="6187"/>
    </location>
</feature>
<evidence type="ECO:0000256" key="4">
    <source>
        <dbReference type="ARBA" id="ARBA00006692"/>
    </source>
</evidence>
<proteinExistence type="inferred from homology"/>
<dbReference type="GO" id="GO:0031674">
    <property type="term" value="C:I band"/>
    <property type="evidence" value="ECO:0007669"/>
    <property type="project" value="UniProtKB-SubCell"/>
</dbReference>
<organism evidence="15 16">
    <name type="scientific">Ramazzottius varieornatus</name>
    <name type="common">Water bear</name>
    <name type="synonym">Tardigrade</name>
    <dbReference type="NCBI Taxonomy" id="947166"/>
    <lineage>
        <taxon>Eukaryota</taxon>
        <taxon>Metazoa</taxon>
        <taxon>Ecdysozoa</taxon>
        <taxon>Tardigrada</taxon>
        <taxon>Eutardigrada</taxon>
        <taxon>Parachela</taxon>
        <taxon>Hypsibioidea</taxon>
        <taxon>Ramazzottiidae</taxon>
        <taxon>Ramazzottius</taxon>
    </lineage>
</organism>
<feature type="domain" description="Fibronectin type-III" evidence="14">
    <location>
        <begin position="3404"/>
        <end position="3498"/>
    </location>
</feature>
<feature type="region of interest" description="Disordered" evidence="11">
    <location>
        <begin position="178"/>
        <end position="198"/>
    </location>
</feature>
<dbReference type="OrthoDB" id="2570713at2759"/>
<dbReference type="PROSITE" id="PS50853">
    <property type="entry name" value="FN3"/>
    <property type="match status" value="20"/>
</dbReference>
<dbReference type="GO" id="GO:0060298">
    <property type="term" value="P:positive regulation of sarcomere organization"/>
    <property type="evidence" value="ECO:0007669"/>
    <property type="project" value="UniProtKB-ARBA"/>
</dbReference>
<dbReference type="FunFam" id="2.60.40.10:FF:000031">
    <property type="entry name" value="Myosin-binding protein C, slow type"/>
    <property type="match status" value="7"/>
</dbReference>
<evidence type="ECO:0000256" key="3">
    <source>
        <dbReference type="ARBA" id="ARBA00004355"/>
    </source>
</evidence>
<name>A0A1D1V323_RAMVA</name>
<feature type="domain" description="Fibronectin type-III" evidence="14">
    <location>
        <begin position="2268"/>
        <end position="2366"/>
    </location>
</feature>
<dbReference type="Pfam" id="PF00069">
    <property type="entry name" value="Pkinase"/>
    <property type="match status" value="2"/>
</dbReference>
<feature type="domain" description="Fibronectin type-III" evidence="14">
    <location>
        <begin position="4057"/>
        <end position="4149"/>
    </location>
</feature>
<dbReference type="FunFam" id="2.60.40.10:FF:000032">
    <property type="entry name" value="palladin isoform X1"/>
    <property type="match status" value="2"/>
</dbReference>
<dbReference type="SUPFAM" id="SSF48726">
    <property type="entry name" value="Immunoglobulin"/>
    <property type="match status" value="21"/>
</dbReference>
<dbReference type="GO" id="GO:0005634">
    <property type="term" value="C:nucleus"/>
    <property type="evidence" value="ECO:0007669"/>
    <property type="project" value="UniProtKB-SubCell"/>
</dbReference>
<feature type="domain" description="Fibronectin type-III" evidence="14">
    <location>
        <begin position="2952"/>
        <end position="3045"/>
    </location>
</feature>
<feature type="region of interest" description="Disordered" evidence="11">
    <location>
        <begin position="1552"/>
        <end position="1575"/>
    </location>
</feature>
<comment type="similarity">
    <text evidence="4">Belongs to the protein kinase superfamily. CAMK Ser/Thr protein kinase family.</text>
</comment>
<feature type="domain" description="Fibronectin type-III" evidence="14">
    <location>
        <begin position="1270"/>
        <end position="1363"/>
    </location>
</feature>
<dbReference type="STRING" id="947166.A0A1D1V323"/>
<dbReference type="GO" id="GO:0040017">
    <property type="term" value="P:positive regulation of locomotion"/>
    <property type="evidence" value="ECO:0007669"/>
    <property type="project" value="UniProtKB-ARBA"/>
</dbReference>
<evidence type="ECO:0000256" key="5">
    <source>
        <dbReference type="ARBA" id="ARBA00022490"/>
    </source>
</evidence>
<dbReference type="GO" id="GO:0031672">
    <property type="term" value="C:A band"/>
    <property type="evidence" value="ECO:0007669"/>
    <property type="project" value="UniProtKB-SubCell"/>
</dbReference>
<dbReference type="PANTHER" id="PTHR14340">
    <property type="entry name" value="MICROFIBRIL-ASSOCIATED GLYCOPROTEIN 3"/>
    <property type="match status" value="1"/>
</dbReference>
<dbReference type="GO" id="GO:0005524">
    <property type="term" value="F:ATP binding"/>
    <property type="evidence" value="ECO:0007669"/>
    <property type="project" value="InterPro"/>
</dbReference>
<keyword evidence="7" id="KW-0175">Coiled coil</keyword>
<dbReference type="Pfam" id="PF13927">
    <property type="entry name" value="Ig_3"/>
    <property type="match status" value="1"/>
</dbReference>
<feature type="domain" description="Fibronectin type-III" evidence="14">
    <location>
        <begin position="2168"/>
        <end position="2266"/>
    </location>
</feature>
<protein>
    <recommendedName>
        <fullName evidence="17">Titin</fullName>
    </recommendedName>
</protein>
<dbReference type="FunFam" id="2.60.40.10:FF:000211">
    <property type="entry name" value="Obscurin-like protein 1"/>
    <property type="match status" value="1"/>
</dbReference>
<feature type="domain" description="Fibronectin type-III" evidence="14">
    <location>
        <begin position="1470"/>
        <end position="1566"/>
    </location>
</feature>
<dbReference type="PANTHER" id="PTHR14340:SF9">
    <property type="entry name" value="FIBRONECTIN TYPE-III DOMAIN-CONTAINING PROTEIN"/>
    <property type="match status" value="1"/>
</dbReference>
<feature type="compositionally biased region" description="Basic and acidic residues" evidence="11">
    <location>
        <begin position="358"/>
        <end position="367"/>
    </location>
</feature>
<keyword evidence="6" id="KW-0677">Repeat</keyword>
<dbReference type="InterPro" id="IPR003598">
    <property type="entry name" value="Ig_sub2"/>
</dbReference>
<feature type="region of interest" description="Disordered" evidence="11">
    <location>
        <begin position="765"/>
        <end position="972"/>
    </location>
</feature>
<feature type="region of interest" description="Disordered" evidence="11">
    <location>
        <begin position="5559"/>
        <end position="5599"/>
    </location>
</feature>
<feature type="region of interest" description="Disordered" evidence="11">
    <location>
        <begin position="1845"/>
        <end position="1871"/>
    </location>
</feature>
<dbReference type="Gene3D" id="3.30.200.20">
    <property type="entry name" value="Phosphorylase Kinase, domain 1"/>
    <property type="match status" value="1"/>
</dbReference>
<dbReference type="Pfam" id="PF07679">
    <property type="entry name" value="I-set"/>
    <property type="match status" value="20"/>
</dbReference>
<feature type="compositionally biased region" description="Acidic residues" evidence="11">
    <location>
        <begin position="4299"/>
        <end position="4309"/>
    </location>
</feature>
<feature type="compositionally biased region" description="Basic and acidic residues" evidence="11">
    <location>
        <begin position="680"/>
        <end position="694"/>
    </location>
</feature>
<evidence type="ECO:0000256" key="8">
    <source>
        <dbReference type="ARBA" id="ARBA00023157"/>
    </source>
</evidence>
<feature type="domain" description="Fibronectin type-III" evidence="14">
    <location>
        <begin position="1764"/>
        <end position="1859"/>
    </location>
</feature>
<feature type="domain" description="Fibronectin type-III" evidence="14">
    <location>
        <begin position="1967"/>
        <end position="2064"/>
    </location>
</feature>
<feature type="domain" description="Fibronectin type-III" evidence="14">
    <location>
        <begin position="2711"/>
        <end position="2804"/>
    </location>
</feature>
<dbReference type="GO" id="GO:0045989">
    <property type="term" value="P:positive regulation of striated muscle contraction"/>
    <property type="evidence" value="ECO:0007669"/>
    <property type="project" value="UniProtKB-ARBA"/>
</dbReference>
<feature type="domain" description="Fibronectin type-III" evidence="14">
    <location>
        <begin position="3846"/>
        <end position="3938"/>
    </location>
</feature>
<feature type="compositionally biased region" description="Basic and acidic residues" evidence="11">
    <location>
        <begin position="4288"/>
        <end position="4298"/>
    </location>
</feature>
<feature type="domain" description="Fibronectin type-III" evidence="14">
    <location>
        <begin position="1369"/>
        <end position="1464"/>
    </location>
</feature>
<feature type="domain" description="Fibronectin type-III" evidence="14">
    <location>
        <begin position="4867"/>
        <end position="4965"/>
    </location>
</feature>
<dbReference type="SMART" id="SM00060">
    <property type="entry name" value="FN3"/>
    <property type="match status" value="20"/>
</dbReference>
<dbReference type="FunFam" id="2.60.40.10:FF:000345">
    <property type="entry name" value="Muscle M-line assembly protein unc-89"/>
    <property type="match status" value="2"/>
</dbReference>
<dbReference type="InterPro" id="IPR011009">
    <property type="entry name" value="Kinase-like_dom_sf"/>
</dbReference>
<dbReference type="FunFam" id="2.60.40.10:FF:000425">
    <property type="entry name" value="Myosin light chain kinase"/>
    <property type="match status" value="2"/>
</dbReference>
<evidence type="ECO:0000259" key="14">
    <source>
        <dbReference type="PROSITE" id="PS50853"/>
    </source>
</evidence>
<comment type="caution">
    <text evidence="15">The sequence shown here is derived from an EMBL/GenBank/DDBJ whole genome shotgun (WGS) entry which is preliminary data.</text>
</comment>
<keyword evidence="10" id="KW-0393">Immunoglobulin domain</keyword>
<feature type="domain" description="Ig-like" evidence="13">
    <location>
        <begin position="2853"/>
        <end position="2945"/>
    </location>
</feature>
<feature type="compositionally biased region" description="Basic and acidic residues" evidence="11">
    <location>
        <begin position="574"/>
        <end position="583"/>
    </location>
</feature>
<keyword evidence="8" id="KW-1015">Disulfide bond</keyword>
<dbReference type="FunFam" id="2.60.40.10:FF:000107">
    <property type="entry name" value="Myosin, light chain kinase a"/>
    <property type="match status" value="3"/>
</dbReference>
<keyword evidence="5" id="KW-0963">Cytoplasm</keyword>
<dbReference type="SMART" id="SM00408">
    <property type="entry name" value="IGc2"/>
    <property type="match status" value="19"/>
</dbReference>
<feature type="domain" description="Fibronectin type-III" evidence="14">
    <location>
        <begin position="2476"/>
        <end position="2571"/>
    </location>
</feature>
<dbReference type="PROSITE" id="PS50011">
    <property type="entry name" value="PROTEIN_KINASE_DOM"/>
    <property type="match status" value="2"/>
</dbReference>
<feature type="domain" description="Fibronectin type-III" evidence="14">
    <location>
        <begin position="2067"/>
        <end position="2162"/>
    </location>
</feature>
<feature type="domain" description="Ig-like" evidence="13">
    <location>
        <begin position="1084"/>
        <end position="1169"/>
    </location>
</feature>
<evidence type="ECO:0000256" key="2">
    <source>
        <dbReference type="ARBA" id="ARBA00004161"/>
    </source>
</evidence>
<feature type="region of interest" description="Disordered" evidence="11">
    <location>
        <begin position="3064"/>
        <end position="3087"/>
    </location>
</feature>
<evidence type="ECO:0000259" key="13">
    <source>
        <dbReference type="PROSITE" id="PS50835"/>
    </source>
</evidence>
<dbReference type="CDD" id="cd00063">
    <property type="entry name" value="FN3"/>
    <property type="match status" value="20"/>
</dbReference>
<evidence type="ECO:0008006" key="17">
    <source>
        <dbReference type="Google" id="ProtNLM"/>
    </source>
</evidence>
<feature type="compositionally biased region" description="Basic and acidic residues" evidence="11">
    <location>
        <begin position="179"/>
        <end position="198"/>
    </location>
</feature>
<feature type="domain" description="Protein kinase" evidence="12">
    <location>
        <begin position="5229"/>
        <end position="5481"/>
    </location>
</feature>
<dbReference type="Gene3D" id="1.10.510.10">
    <property type="entry name" value="Transferase(Phosphotransferase) domain 1"/>
    <property type="match status" value="2"/>
</dbReference>
<evidence type="ECO:0000313" key="15">
    <source>
        <dbReference type="EMBL" id="GAU94372.1"/>
    </source>
</evidence>
<feature type="domain" description="Ig-like" evidence="13">
    <location>
        <begin position="4743"/>
        <end position="4833"/>
    </location>
</feature>
<gene>
    <name evidence="15" type="primary">RvY_06155-1</name>
    <name evidence="15" type="synonym">RvY_06155.1</name>
    <name evidence="15" type="ORF">RvY_06155</name>
</gene>
<dbReference type="FunFam" id="2.60.40.10:FF:000056">
    <property type="entry name" value="twitchin isoform X4"/>
    <property type="match status" value="5"/>
</dbReference>
<dbReference type="SUPFAM" id="SSF49265">
    <property type="entry name" value="Fibronectin type III"/>
    <property type="match status" value="12"/>
</dbReference>
<feature type="compositionally biased region" description="Basic and acidic residues" evidence="11">
    <location>
        <begin position="468"/>
        <end position="489"/>
    </location>
</feature>
<feature type="compositionally biased region" description="Basic and acidic residues" evidence="11">
    <location>
        <begin position="859"/>
        <end position="888"/>
    </location>
</feature>
<dbReference type="GO" id="GO:0003779">
    <property type="term" value="F:actin binding"/>
    <property type="evidence" value="ECO:0007669"/>
    <property type="project" value="UniProtKB-ARBA"/>
</dbReference>
<feature type="domain" description="Fibronectin type-III" evidence="14">
    <location>
        <begin position="3199"/>
        <end position="3294"/>
    </location>
</feature>
<dbReference type="SUPFAM" id="SSF56112">
    <property type="entry name" value="Protein kinase-like (PK-like)"/>
    <property type="match status" value="2"/>
</dbReference>
<dbReference type="InterPro" id="IPR013098">
    <property type="entry name" value="Ig_I-set"/>
</dbReference>
<feature type="domain" description="Fibronectin type-III" evidence="14">
    <location>
        <begin position="5782"/>
        <end position="5876"/>
    </location>
</feature>
<feature type="domain" description="Fibronectin type-III" evidence="14">
    <location>
        <begin position="3619"/>
        <end position="3713"/>
    </location>
</feature>
<evidence type="ECO:0000256" key="7">
    <source>
        <dbReference type="ARBA" id="ARBA00023054"/>
    </source>
</evidence>
<evidence type="ECO:0000256" key="1">
    <source>
        <dbReference type="ARBA" id="ARBA00004123"/>
    </source>
</evidence>
<feature type="domain" description="Ig-like" evidence="13">
    <location>
        <begin position="5016"/>
        <end position="5108"/>
    </location>
</feature>
<evidence type="ECO:0000256" key="9">
    <source>
        <dbReference type="ARBA" id="ARBA00023242"/>
    </source>
</evidence>
<evidence type="ECO:0000256" key="11">
    <source>
        <dbReference type="SAM" id="MobiDB-lite"/>
    </source>
</evidence>
<feature type="region of interest" description="Disordered" evidence="11">
    <location>
        <begin position="217"/>
        <end position="403"/>
    </location>
</feature>
<keyword evidence="9" id="KW-0539">Nucleus</keyword>
<reference evidence="15 16" key="1">
    <citation type="journal article" date="2016" name="Nat. Commun.">
        <title>Extremotolerant tardigrade genome and improved radiotolerance of human cultured cells by tardigrade-unique protein.</title>
        <authorList>
            <person name="Hashimoto T."/>
            <person name="Horikawa D.D."/>
            <person name="Saito Y."/>
            <person name="Kuwahara H."/>
            <person name="Kozuka-Hata H."/>
            <person name="Shin-I T."/>
            <person name="Minakuchi Y."/>
            <person name="Ohishi K."/>
            <person name="Motoyama A."/>
            <person name="Aizu T."/>
            <person name="Enomoto A."/>
            <person name="Kondo K."/>
            <person name="Tanaka S."/>
            <person name="Hara Y."/>
            <person name="Koshikawa S."/>
            <person name="Sagara H."/>
            <person name="Miura T."/>
            <person name="Yokobori S."/>
            <person name="Miyagawa K."/>
            <person name="Suzuki Y."/>
            <person name="Kubo T."/>
            <person name="Oyama M."/>
            <person name="Kohara Y."/>
            <person name="Fujiyama A."/>
            <person name="Arakawa K."/>
            <person name="Katayama T."/>
            <person name="Toyoda A."/>
            <person name="Kunieda T."/>
        </authorList>
    </citation>
    <scope>NUCLEOTIDE SEQUENCE [LARGE SCALE GENOMIC DNA]</scope>
    <source>
        <strain evidence="15 16">YOKOZUNA-1</strain>
    </source>
</reference>
<dbReference type="EMBL" id="BDGG01000002">
    <property type="protein sequence ID" value="GAU94372.1"/>
    <property type="molecule type" value="Genomic_DNA"/>
</dbReference>
<feature type="domain" description="Ig-like" evidence="13">
    <location>
        <begin position="1667"/>
        <end position="1758"/>
    </location>
</feature>
<feature type="domain" description="Ig-like" evidence="13">
    <location>
        <begin position="5110"/>
        <end position="5200"/>
    </location>
</feature>
<feature type="domain" description="Fibronectin type-III" evidence="14">
    <location>
        <begin position="4155"/>
        <end position="4249"/>
    </location>
</feature>
<feature type="domain" description="Ig-like" evidence="13">
    <location>
        <begin position="3109"/>
        <end position="3209"/>
    </location>
</feature>
<feature type="compositionally biased region" description="Low complexity" evidence="11">
    <location>
        <begin position="552"/>
        <end position="565"/>
    </location>
</feature>
<evidence type="ECO:0000313" key="16">
    <source>
        <dbReference type="Proteomes" id="UP000186922"/>
    </source>
</evidence>
<dbReference type="InterPro" id="IPR013783">
    <property type="entry name" value="Ig-like_fold"/>
</dbReference>
<feature type="compositionally biased region" description="Low complexity" evidence="11">
    <location>
        <begin position="5579"/>
        <end position="5590"/>
    </location>
</feature>
<dbReference type="FunFam" id="2.60.40.10:FF:000127">
    <property type="entry name" value="titin isoform X1"/>
    <property type="match status" value="1"/>
</dbReference>